<dbReference type="Gene3D" id="3.30.420.40">
    <property type="match status" value="1"/>
</dbReference>
<dbReference type="InterPro" id="IPR003695">
    <property type="entry name" value="Ppx_GppA_N"/>
</dbReference>
<feature type="domain" description="Ppx/GppA phosphatase N-terminal" evidence="2">
    <location>
        <begin position="28"/>
        <end position="315"/>
    </location>
</feature>
<name>A0A8J6QQI5_9BACT</name>
<dbReference type="Gene3D" id="3.30.420.150">
    <property type="entry name" value="Exopolyphosphatase. Domain 2"/>
    <property type="match status" value="1"/>
</dbReference>
<dbReference type="InterPro" id="IPR043129">
    <property type="entry name" value="ATPase_NBD"/>
</dbReference>
<dbReference type="InterPro" id="IPR048950">
    <property type="entry name" value="Ppx_GppA_C"/>
</dbReference>
<evidence type="ECO:0000313" key="5">
    <source>
        <dbReference type="Proteomes" id="UP000632828"/>
    </source>
</evidence>
<dbReference type="Pfam" id="PF02541">
    <property type="entry name" value="Ppx-GppA"/>
    <property type="match status" value="1"/>
</dbReference>
<dbReference type="PIRSF" id="PIRSF001267">
    <property type="entry name" value="Pyrophosphatase_GppA_Ppx"/>
    <property type="match status" value="1"/>
</dbReference>
<dbReference type="InterPro" id="IPR003607">
    <property type="entry name" value="HD/PDEase_dom"/>
</dbReference>
<dbReference type="CDD" id="cd24054">
    <property type="entry name" value="ASKHA_NBD_AaPPX-GppA_MtPPX2-like"/>
    <property type="match status" value="1"/>
</dbReference>
<dbReference type="PANTHER" id="PTHR30005">
    <property type="entry name" value="EXOPOLYPHOSPHATASE"/>
    <property type="match status" value="1"/>
</dbReference>
<dbReference type="Proteomes" id="UP000632828">
    <property type="component" value="Unassembled WGS sequence"/>
</dbReference>
<keyword evidence="1" id="KW-0378">Hydrolase</keyword>
<feature type="domain" description="Ppx/GppA phosphatase C-terminal" evidence="3">
    <location>
        <begin position="338"/>
        <end position="489"/>
    </location>
</feature>
<dbReference type="PANTHER" id="PTHR30005:SF0">
    <property type="entry name" value="RETROGRADE REGULATION PROTEIN 2"/>
    <property type="match status" value="1"/>
</dbReference>
<dbReference type="GO" id="GO:0016462">
    <property type="term" value="F:pyrophosphatase activity"/>
    <property type="evidence" value="ECO:0007669"/>
    <property type="project" value="TreeGrafter"/>
</dbReference>
<organism evidence="4 5">
    <name type="scientific">Pelovirga terrestris</name>
    <dbReference type="NCBI Taxonomy" id="2771352"/>
    <lineage>
        <taxon>Bacteria</taxon>
        <taxon>Pseudomonadati</taxon>
        <taxon>Thermodesulfobacteriota</taxon>
        <taxon>Desulfuromonadia</taxon>
        <taxon>Geobacterales</taxon>
        <taxon>Geobacteraceae</taxon>
        <taxon>Pelovirga</taxon>
    </lineage>
</organism>
<keyword evidence="5" id="KW-1185">Reference proteome</keyword>
<dbReference type="InterPro" id="IPR050273">
    <property type="entry name" value="GppA/Ppx_hydrolase"/>
</dbReference>
<gene>
    <name evidence="4" type="ORF">ICT70_11220</name>
</gene>
<proteinExistence type="predicted"/>
<evidence type="ECO:0000256" key="1">
    <source>
        <dbReference type="ARBA" id="ARBA00022801"/>
    </source>
</evidence>
<sequence>MTDHYAALPATTRLAAIDIGTNSIRCIVVEADTQGTFRVLDDEKAQARLGEGLSETGIICDAATRRAIDALTRMKRICAGLGAEIAAVVATSAVRKAGNQTSFLTQVKAATGLTIDVISGEQEAELAALSVLHNFTMDQQRFAMADIGGGSVEIIVAVGDHTEHLISLDLGAVFLTETCFTHDPVTSSELDKVRKLVRKELKTHGIGKGLAVSCLIGSGGTMTNIAGMIMAMRGEQYESVHRYEVLHSEVVHMLAMIARKSQKERLLIPGLNPERADIILAGMVVVDELMRRLRTNLLRINGQGIREGLILHSLQQRQLLPLRAPSRDWREALIEFGRSCRFDEQHAKQVCHLAETIFTAVAAGYELNERHHDLLIAASLLHDIGYFISYDRHHRHTYHLIRHADLFGFSPRERELIANIARYHRKAKPKISHESFAALCPDDQQLVRRLGGIVRLADGLDRRRNRQVKQLECRLTDKNLEMTLKSPREMSVELYGARSKSDLFEQAFDRPLLISAKSSD</sequence>
<protein>
    <submittedName>
        <fullName evidence="4">Ppx/GppA family phosphatase</fullName>
    </submittedName>
</protein>
<reference evidence="4" key="1">
    <citation type="submission" date="2020-09" db="EMBL/GenBank/DDBJ databases">
        <title>Pelobacter alkaliphilus sp. nov., a novel anaerobic arsenate-reducing bacterium from terrestrial mud volcano.</title>
        <authorList>
            <person name="Khomyakova M.A."/>
            <person name="Merkel A.Y."/>
            <person name="Slobodkin A.I."/>
        </authorList>
    </citation>
    <scope>NUCLEOTIDE SEQUENCE</scope>
    <source>
        <strain evidence="4">M08fum</strain>
    </source>
</reference>
<dbReference type="InterPro" id="IPR030673">
    <property type="entry name" value="PyroPPase_GppA_Ppx"/>
</dbReference>
<dbReference type="RefSeq" id="WP_191156648.1">
    <property type="nucleotide sequence ID" value="NZ_JACWUN010000013.1"/>
</dbReference>
<dbReference type="CDD" id="cd00077">
    <property type="entry name" value="HDc"/>
    <property type="match status" value="1"/>
</dbReference>
<evidence type="ECO:0000259" key="3">
    <source>
        <dbReference type="Pfam" id="PF21447"/>
    </source>
</evidence>
<dbReference type="Pfam" id="PF21447">
    <property type="entry name" value="Ppx-GppA_III"/>
    <property type="match status" value="1"/>
</dbReference>
<evidence type="ECO:0000313" key="4">
    <source>
        <dbReference type="EMBL" id="MBD1401246.1"/>
    </source>
</evidence>
<comment type="caution">
    <text evidence="4">The sequence shown here is derived from an EMBL/GenBank/DDBJ whole genome shotgun (WGS) entry which is preliminary data.</text>
</comment>
<dbReference type="EMBL" id="JACWUN010000013">
    <property type="protein sequence ID" value="MBD1401246.1"/>
    <property type="molecule type" value="Genomic_DNA"/>
</dbReference>
<dbReference type="SUPFAM" id="SSF109604">
    <property type="entry name" value="HD-domain/PDEase-like"/>
    <property type="match status" value="1"/>
</dbReference>
<dbReference type="AlphaFoldDB" id="A0A8J6QQI5"/>
<dbReference type="Gene3D" id="1.10.3210.10">
    <property type="entry name" value="Hypothetical protein af1432"/>
    <property type="match status" value="1"/>
</dbReference>
<evidence type="ECO:0000259" key="2">
    <source>
        <dbReference type="Pfam" id="PF02541"/>
    </source>
</evidence>
<dbReference type="SUPFAM" id="SSF53067">
    <property type="entry name" value="Actin-like ATPase domain"/>
    <property type="match status" value="2"/>
</dbReference>
<accession>A0A8J6QQI5</accession>